<reference evidence="1" key="1">
    <citation type="journal article" date="2020" name="mSystems">
        <title>Genome- and Community-Level Interaction Insights into Carbon Utilization and Element Cycling Functions of Hydrothermarchaeota in Hydrothermal Sediment.</title>
        <authorList>
            <person name="Zhou Z."/>
            <person name="Liu Y."/>
            <person name="Xu W."/>
            <person name="Pan J."/>
            <person name="Luo Z.H."/>
            <person name="Li M."/>
        </authorList>
    </citation>
    <scope>NUCLEOTIDE SEQUENCE [LARGE SCALE GENOMIC DNA]</scope>
    <source>
        <strain evidence="1">SpSt-609</strain>
    </source>
</reference>
<organism evidence="1">
    <name type="scientific">Fervidobacterium thailandense</name>
    <dbReference type="NCBI Taxonomy" id="1008305"/>
    <lineage>
        <taxon>Bacteria</taxon>
        <taxon>Thermotogati</taxon>
        <taxon>Thermotogota</taxon>
        <taxon>Thermotogae</taxon>
        <taxon>Thermotogales</taxon>
        <taxon>Fervidobacteriaceae</taxon>
        <taxon>Fervidobacterium</taxon>
    </lineage>
</organism>
<gene>
    <name evidence="1" type="ORF">ENT77_08390</name>
</gene>
<name>A0A7C4RWY0_9BACT</name>
<dbReference type="EMBL" id="DSZY01000039">
    <property type="protein sequence ID" value="HGU41196.1"/>
    <property type="molecule type" value="Genomic_DNA"/>
</dbReference>
<sequence>MDYKGDGVYECVVEVPNGVKDFQYKIWPANDWNIEESLKPLAFNGRNYYATGEHDNGSYVFDKLNANELVTKFKVTFNPRYSLVSFEVIDKKPIEPSGTITLDGNLNDWPSDKILNDPENDGKWAGNEIYKVGVLYENQKLYIAGRFAKTETNNFMVLVDVLGRSGAEDTSTHPWNRMYKFQNGDIDFILESWGEGFNAWVYDATERKFVEASNAVIHRGVSSDGAHVIEVEVPMTLFFSTIPTDVSGNVAFVLTGGIGGDNQWASDFAPNQDDLPGDGGACPKPAVIKNLISFSLN</sequence>
<protein>
    <submittedName>
        <fullName evidence="1">Uncharacterized protein</fullName>
    </submittedName>
</protein>
<accession>A0A7C4RWY0</accession>
<evidence type="ECO:0000313" key="1">
    <source>
        <dbReference type="EMBL" id="HGU41196.1"/>
    </source>
</evidence>
<proteinExistence type="predicted"/>
<comment type="caution">
    <text evidence="1">The sequence shown here is derived from an EMBL/GenBank/DDBJ whole genome shotgun (WGS) entry which is preliminary data.</text>
</comment>
<dbReference type="AlphaFoldDB" id="A0A7C4RWY0"/>